<comment type="caution">
    <text evidence="1">The sequence shown here is derived from an EMBL/GenBank/DDBJ whole genome shotgun (WGS) entry which is preliminary data.</text>
</comment>
<proteinExistence type="predicted"/>
<dbReference type="EMBL" id="CM032181">
    <property type="protein sequence ID" value="KAG7098240.1"/>
    <property type="molecule type" value="Genomic_DNA"/>
</dbReference>
<protein>
    <submittedName>
        <fullName evidence="1">Uncharacterized protein</fullName>
    </submittedName>
</protein>
<evidence type="ECO:0000313" key="2">
    <source>
        <dbReference type="Proteomes" id="UP001049176"/>
    </source>
</evidence>
<dbReference type="KEGG" id="more:E1B28_000204"/>
<keyword evidence="2" id="KW-1185">Reference proteome</keyword>
<organism evidence="1 2">
    <name type="scientific">Marasmius oreades</name>
    <name type="common">fairy-ring Marasmius</name>
    <dbReference type="NCBI Taxonomy" id="181124"/>
    <lineage>
        <taxon>Eukaryota</taxon>
        <taxon>Fungi</taxon>
        <taxon>Dikarya</taxon>
        <taxon>Basidiomycota</taxon>
        <taxon>Agaricomycotina</taxon>
        <taxon>Agaricomycetes</taxon>
        <taxon>Agaricomycetidae</taxon>
        <taxon>Agaricales</taxon>
        <taxon>Marasmiineae</taxon>
        <taxon>Marasmiaceae</taxon>
        <taxon>Marasmius</taxon>
    </lineage>
</organism>
<reference evidence="1" key="1">
    <citation type="journal article" date="2021" name="Genome Biol. Evol.">
        <title>The assembled and annotated genome of the fairy-ring fungus Marasmius oreades.</title>
        <authorList>
            <person name="Hiltunen M."/>
            <person name="Ament-Velasquez S.L."/>
            <person name="Johannesson H."/>
        </authorList>
    </citation>
    <scope>NUCLEOTIDE SEQUENCE</scope>
    <source>
        <strain evidence="1">03SP1</strain>
    </source>
</reference>
<gene>
    <name evidence="1" type="ORF">E1B28_000204</name>
</gene>
<name>A0A9P7V110_9AGAR</name>
<dbReference type="RefSeq" id="XP_043014710.1">
    <property type="nucleotide sequence ID" value="XM_043146010.1"/>
</dbReference>
<evidence type="ECO:0000313" key="1">
    <source>
        <dbReference type="EMBL" id="KAG7098240.1"/>
    </source>
</evidence>
<dbReference type="GeneID" id="66069280"/>
<dbReference type="AlphaFoldDB" id="A0A9P7V110"/>
<dbReference type="Proteomes" id="UP001049176">
    <property type="component" value="Chromosome 1"/>
</dbReference>
<sequence length="140" mass="15828">MFPTTKSFITLTVYFSIHPNYLPSDLEEDYDEWDLQQSRDSDIHSALTVHNTKFTHIPLLIADQVPEDSEFTVKLVNSALKVPTGGRPPAAADNRETASSTERHSILYASTQFNPITCSYRHSQSCRARSLEGMGWCGRY</sequence>
<accession>A0A9P7V110</accession>